<dbReference type="PANTHER" id="PTHR10314">
    <property type="entry name" value="CYSTATHIONINE BETA-SYNTHASE"/>
    <property type="match status" value="1"/>
</dbReference>
<dbReference type="CDD" id="cd01561">
    <property type="entry name" value="CBS_like"/>
    <property type="match status" value="1"/>
</dbReference>
<dbReference type="Gene3D" id="3.10.580.10">
    <property type="entry name" value="CBS-domain"/>
    <property type="match status" value="1"/>
</dbReference>
<protein>
    <recommendedName>
        <fullName evidence="2">CBS domain-containing protein</fullName>
    </recommendedName>
</protein>
<dbReference type="Pfam" id="PF00571">
    <property type="entry name" value="CBS"/>
    <property type="match status" value="1"/>
</dbReference>
<dbReference type="SUPFAM" id="SSF54631">
    <property type="entry name" value="CBS-domain pair"/>
    <property type="match status" value="1"/>
</dbReference>
<dbReference type="EMBL" id="HBEL01005523">
    <property type="protein sequence ID" value="CAD8406527.1"/>
    <property type="molecule type" value="Transcribed_RNA"/>
</dbReference>
<dbReference type="Pfam" id="PF00291">
    <property type="entry name" value="PALP"/>
    <property type="match status" value="1"/>
</dbReference>
<evidence type="ECO:0000259" key="2">
    <source>
        <dbReference type="PROSITE" id="PS51371"/>
    </source>
</evidence>
<accession>A0A7S0GB97</accession>
<evidence type="ECO:0000313" key="3">
    <source>
        <dbReference type="EMBL" id="CAD8406527.1"/>
    </source>
</evidence>
<reference evidence="3" key="1">
    <citation type="submission" date="2021-01" db="EMBL/GenBank/DDBJ databases">
        <authorList>
            <person name="Corre E."/>
            <person name="Pelletier E."/>
            <person name="Niang G."/>
            <person name="Scheremetjew M."/>
            <person name="Finn R."/>
            <person name="Kale V."/>
            <person name="Holt S."/>
            <person name="Cochrane G."/>
            <person name="Meng A."/>
            <person name="Brown T."/>
            <person name="Cohen L."/>
        </authorList>
    </citation>
    <scope>NUCLEOTIDE SEQUENCE</scope>
    <source>
        <strain evidence="3">CCAP1064/1</strain>
    </source>
</reference>
<evidence type="ECO:0000256" key="1">
    <source>
        <dbReference type="PROSITE-ProRule" id="PRU00703"/>
    </source>
</evidence>
<name>A0A7S0GB97_9STRA</name>
<proteinExistence type="predicted"/>
<sequence>MSKEKVDILKALGAEIVRTPTEAAWDAPDSHISVARRLNEEIPNSHILDQYSNPSNPLAHYDGTAEEIISQCGKVDMFVCGTGTGGTITGIAKRLKEHNPDIIVVGVDPEGSILALPDELNNKKRLQVYKVEGIGYDFVPNVLDRNVVDKWMKSNDKDSFIMMRRLIREEGLLCGGSCGSAVSCALEAAKSLRKDQRCVVVLPDSVRNYMTKALSDDWMIDNSFVDNKVIKMKHFQAWWASRPVSDIAMTTPLTITTNVKCREAIHLLKEEGFDMMPVLDDENNVVGVVTEGNMTSMILSGRVSPDSTVKDARVMYQSFHKFTMKHTLSDVAQALDHDPYVLVITEQRCYSGNGKQKSRSVVSGIITRIDLLDYVSSRSEELENV</sequence>
<dbReference type="FunFam" id="3.40.50.1100:FF:000010">
    <property type="entry name" value="Cystathionine beta-synthase"/>
    <property type="match status" value="1"/>
</dbReference>
<feature type="domain" description="CBS" evidence="2">
    <location>
        <begin position="248"/>
        <end position="307"/>
    </location>
</feature>
<dbReference type="AlphaFoldDB" id="A0A7S0GB97"/>
<gene>
    <name evidence="3" type="ORF">PINE0816_LOCUS2644</name>
</gene>
<dbReference type="InterPro" id="IPR050214">
    <property type="entry name" value="Cys_Synth/Cystath_Beta-Synth"/>
</dbReference>
<organism evidence="3">
    <name type="scientific">Proboscia inermis</name>
    <dbReference type="NCBI Taxonomy" id="420281"/>
    <lineage>
        <taxon>Eukaryota</taxon>
        <taxon>Sar</taxon>
        <taxon>Stramenopiles</taxon>
        <taxon>Ochrophyta</taxon>
        <taxon>Bacillariophyta</taxon>
        <taxon>Coscinodiscophyceae</taxon>
        <taxon>Rhizosoleniophycidae</taxon>
        <taxon>Rhizosoleniales</taxon>
        <taxon>Rhizosoleniaceae</taxon>
        <taxon>Proboscia</taxon>
    </lineage>
</organism>
<dbReference type="InterPro" id="IPR046342">
    <property type="entry name" value="CBS_dom_sf"/>
</dbReference>
<dbReference type="FunFam" id="3.10.580.10:FF:000014">
    <property type="entry name" value="Cystathionine beta-synthase"/>
    <property type="match status" value="1"/>
</dbReference>
<dbReference type="CDD" id="cd04608">
    <property type="entry name" value="CBS_pair_CBS"/>
    <property type="match status" value="1"/>
</dbReference>
<keyword evidence="1" id="KW-0129">CBS domain</keyword>
<dbReference type="InterPro" id="IPR001926">
    <property type="entry name" value="TrpB-like_PALP"/>
</dbReference>
<dbReference type="InterPro" id="IPR036052">
    <property type="entry name" value="TrpB-like_PALP_sf"/>
</dbReference>
<dbReference type="Gene3D" id="3.40.50.1100">
    <property type="match status" value="2"/>
</dbReference>
<dbReference type="PROSITE" id="PS51371">
    <property type="entry name" value="CBS"/>
    <property type="match status" value="1"/>
</dbReference>
<dbReference type="SUPFAM" id="SSF53686">
    <property type="entry name" value="Tryptophan synthase beta subunit-like PLP-dependent enzymes"/>
    <property type="match status" value="1"/>
</dbReference>
<dbReference type="InterPro" id="IPR046353">
    <property type="entry name" value="CBS_C"/>
</dbReference>
<dbReference type="InterPro" id="IPR000644">
    <property type="entry name" value="CBS_dom"/>
</dbReference>
<dbReference type="SMART" id="SM00116">
    <property type="entry name" value="CBS"/>
    <property type="match status" value="1"/>
</dbReference>